<dbReference type="InterPro" id="IPR029058">
    <property type="entry name" value="AB_hydrolase_fold"/>
</dbReference>
<gene>
    <name evidence="2" type="ORF">ABOM_007906</name>
</gene>
<evidence type="ECO:0000313" key="2">
    <source>
        <dbReference type="EMBL" id="OGM42347.1"/>
    </source>
</evidence>
<sequence>MLNNATRLYKLDIPSLTTSECRQHFHYPVQLRQYLNYKRMDPSKPTLLLISGAWHTPKSYSKFTQALRNNGYEVHVPRLPSMNGANPPNADLTTDTDLIHGYVESLVFAGRTVVVIMHSYGGQVGTNAVLDLGLNGRKKRGLTGGVSHLVYMCASLFTEGACILDIAKEFGTADQIANASDILELFPREDLKALMAGPGVDDVDAENLVSTLTKWNGDAMLQPLERCAWREIPATYIHTTKDAAVPFEFQKVMVEKARAQGGVFDTVELDAGHGVHLSMTTEVAKIIDRVVAREV</sequence>
<reference evidence="2 3" key="1">
    <citation type="journal article" date="2016" name="Genome Biol. Evol.">
        <title>Draft genome sequence of an aflatoxigenic Aspergillus species, A. bombycis.</title>
        <authorList>
            <person name="Moore G.G."/>
            <person name="Mack B.M."/>
            <person name="Beltz S.B."/>
            <person name="Gilbert M.K."/>
        </authorList>
    </citation>
    <scope>NUCLEOTIDE SEQUENCE [LARGE SCALE GENOMIC DNA]</scope>
    <source>
        <strain evidence="3">NRRL 26010</strain>
    </source>
</reference>
<evidence type="ECO:0000313" key="3">
    <source>
        <dbReference type="Proteomes" id="UP000179179"/>
    </source>
</evidence>
<organism evidence="2 3">
    <name type="scientific">Aspergillus bombycis</name>
    <dbReference type="NCBI Taxonomy" id="109264"/>
    <lineage>
        <taxon>Eukaryota</taxon>
        <taxon>Fungi</taxon>
        <taxon>Dikarya</taxon>
        <taxon>Ascomycota</taxon>
        <taxon>Pezizomycotina</taxon>
        <taxon>Eurotiomycetes</taxon>
        <taxon>Eurotiomycetidae</taxon>
        <taxon>Eurotiales</taxon>
        <taxon>Aspergillaceae</taxon>
        <taxon>Aspergillus</taxon>
    </lineage>
</organism>
<dbReference type="Pfam" id="PF12697">
    <property type="entry name" value="Abhydrolase_6"/>
    <property type="match status" value="1"/>
</dbReference>
<protein>
    <recommendedName>
        <fullName evidence="1">AB hydrolase-1 domain-containing protein</fullName>
    </recommendedName>
</protein>
<name>A0A1F7ZSF3_9EURO</name>
<dbReference type="PANTHER" id="PTHR37017:SF10">
    <property type="entry name" value="AB HYDROLASE-1 DOMAIN-CONTAINING PROTEIN"/>
    <property type="match status" value="1"/>
</dbReference>
<dbReference type="PANTHER" id="PTHR37017">
    <property type="entry name" value="AB HYDROLASE-1 DOMAIN-CONTAINING PROTEIN-RELATED"/>
    <property type="match status" value="1"/>
</dbReference>
<keyword evidence="3" id="KW-1185">Reference proteome</keyword>
<comment type="caution">
    <text evidence="2">The sequence shown here is derived from an EMBL/GenBank/DDBJ whole genome shotgun (WGS) entry which is preliminary data.</text>
</comment>
<dbReference type="GeneID" id="34451296"/>
<feature type="domain" description="AB hydrolase-1" evidence="1">
    <location>
        <begin position="47"/>
        <end position="285"/>
    </location>
</feature>
<dbReference type="RefSeq" id="XP_022386064.1">
    <property type="nucleotide sequence ID" value="XM_022535035.1"/>
</dbReference>
<dbReference type="EMBL" id="LYCR01000091">
    <property type="protein sequence ID" value="OGM42347.1"/>
    <property type="molecule type" value="Genomic_DNA"/>
</dbReference>
<dbReference type="Gene3D" id="3.40.50.1820">
    <property type="entry name" value="alpha/beta hydrolase"/>
    <property type="match status" value="1"/>
</dbReference>
<dbReference type="InterPro" id="IPR000073">
    <property type="entry name" value="AB_hydrolase_1"/>
</dbReference>
<dbReference type="AlphaFoldDB" id="A0A1F7ZSF3"/>
<proteinExistence type="predicted"/>
<dbReference type="InterPro" id="IPR052897">
    <property type="entry name" value="Sec-Metab_Biosynth_Hydrolase"/>
</dbReference>
<dbReference type="OrthoDB" id="408373at2759"/>
<dbReference type="STRING" id="109264.A0A1F7ZSF3"/>
<dbReference type="Proteomes" id="UP000179179">
    <property type="component" value="Unassembled WGS sequence"/>
</dbReference>
<accession>A0A1F7ZSF3</accession>
<evidence type="ECO:0000259" key="1">
    <source>
        <dbReference type="Pfam" id="PF12697"/>
    </source>
</evidence>
<dbReference type="SUPFAM" id="SSF53474">
    <property type="entry name" value="alpha/beta-Hydrolases"/>
    <property type="match status" value="1"/>
</dbReference>